<organism evidence="3 4">
    <name type="scientific">Mycolicibacterium mucogenicum</name>
    <name type="common">Mycobacterium mucogenicum</name>
    <dbReference type="NCBI Taxonomy" id="56689"/>
    <lineage>
        <taxon>Bacteria</taxon>
        <taxon>Bacillati</taxon>
        <taxon>Actinomycetota</taxon>
        <taxon>Actinomycetes</taxon>
        <taxon>Mycobacteriales</taxon>
        <taxon>Mycobacteriaceae</taxon>
        <taxon>Mycolicibacterium</taxon>
    </lineage>
</organism>
<proteinExistence type="predicted"/>
<name>A0A1A3H8U2_MYCMU</name>
<protein>
    <recommendedName>
        <fullName evidence="5">UsfY protein</fullName>
    </recommendedName>
</protein>
<dbReference type="AlphaFoldDB" id="A0A1A3H8U2"/>
<keyword evidence="2" id="KW-0472">Membrane</keyword>
<evidence type="ECO:0000313" key="3">
    <source>
        <dbReference type="EMBL" id="OBJ44460.1"/>
    </source>
</evidence>
<keyword evidence="2" id="KW-1133">Transmembrane helix</keyword>
<feature type="transmembrane region" description="Helical" evidence="2">
    <location>
        <begin position="27"/>
        <end position="46"/>
    </location>
</feature>
<dbReference type="Proteomes" id="UP000093898">
    <property type="component" value="Unassembled WGS sequence"/>
</dbReference>
<gene>
    <name evidence="3" type="ORF">A5630_16295</name>
</gene>
<dbReference type="STRING" id="56689.GCA_001291445_00447"/>
<comment type="caution">
    <text evidence="3">The sequence shown here is derived from an EMBL/GenBank/DDBJ whole genome shotgun (WGS) entry which is preliminary data.</text>
</comment>
<feature type="region of interest" description="Disordered" evidence="1">
    <location>
        <begin position="1"/>
        <end position="23"/>
    </location>
</feature>
<evidence type="ECO:0000256" key="1">
    <source>
        <dbReference type="SAM" id="MobiDB-lite"/>
    </source>
</evidence>
<feature type="compositionally biased region" description="Basic and acidic residues" evidence="1">
    <location>
        <begin position="1"/>
        <end position="20"/>
    </location>
</feature>
<feature type="transmembrane region" description="Helical" evidence="2">
    <location>
        <begin position="52"/>
        <end position="73"/>
    </location>
</feature>
<dbReference type="EMBL" id="LZLC01000059">
    <property type="protein sequence ID" value="OBJ44460.1"/>
    <property type="molecule type" value="Genomic_DNA"/>
</dbReference>
<sequence length="99" mass="10543">MKDPVDHARTTRPHAGETFKDGTNAPGLVAVGLAVATLVVSLYFFADGRADTGGVALAIAAVLAVGGGAWLYARHRRIRRRELDYLHSHPGEPRTPPTS</sequence>
<reference evidence="3 4" key="1">
    <citation type="submission" date="2016-06" db="EMBL/GenBank/DDBJ databases">
        <authorList>
            <person name="Kjaerup R.B."/>
            <person name="Dalgaard T.S."/>
            <person name="Juul-Madsen H.R."/>
        </authorList>
    </citation>
    <scope>NUCLEOTIDE SEQUENCE [LARGE SCALE GENOMIC DNA]</scope>
    <source>
        <strain evidence="3 4">1127319.6</strain>
    </source>
</reference>
<evidence type="ECO:0000256" key="2">
    <source>
        <dbReference type="SAM" id="Phobius"/>
    </source>
</evidence>
<dbReference type="RefSeq" id="WP_064979508.1">
    <property type="nucleotide sequence ID" value="NZ_LZLC01000059.1"/>
</dbReference>
<keyword evidence="2" id="KW-0812">Transmembrane</keyword>
<evidence type="ECO:0008006" key="5">
    <source>
        <dbReference type="Google" id="ProtNLM"/>
    </source>
</evidence>
<evidence type="ECO:0000313" key="4">
    <source>
        <dbReference type="Proteomes" id="UP000093898"/>
    </source>
</evidence>
<accession>A0A1A3H8U2</accession>